<dbReference type="PANTHER" id="PTHR42647:SF50">
    <property type="entry name" value="BOI-RELATED E3 UBIQUITIN-PROTEIN LIGASE 1-LIKE ISOFORM X1"/>
    <property type="match status" value="1"/>
</dbReference>
<dbReference type="Gene3D" id="1.10.1170.10">
    <property type="entry name" value="Inhibitor Of Apoptosis Protein (2mihbC-IAP-1), Chain A"/>
    <property type="match status" value="1"/>
</dbReference>
<dbReference type="GO" id="GO:0004842">
    <property type="term" value="F:ubiquitin-protein transferase activity"/>
    <property type="evidence" value="ECO:0007669"/>
    <property type="project" value="TreeGrafter"/>
</dbReference>
<evidence type="ECO:0000256" key="3">
    <source>
        <dbReference type="ARBA" id="ARBA00022833"/>
    </source>
</evidence>
<organism evidence="7 8">
    <name type="scientific">Ficus carica</name>
    <name type="common">Common fig</name>
    <dbReference type="NCBI Taxonomy" id="3494"/>
    <lineage>
        <taxon>Eukaryota</taxon>
        <taxon>Viridiplantae</taxon>
        <taxon>Streptophyta</taxon>
        <taxon>Embryophyta</taxon>
        <taxon>Tracheophyta</taxon>
        <taxon>Spermatophyta</taxon>
        <taxon>Magnoliopsida</taxon>
        <taxon>eudicotyledons</taxon>
        <taxon>Gunneridae</taxon>
        <taxon>Pentapetalae</taxon>
        <taxon>rosids</taxon>
        <taxon>fabids</taxon>
        <taxon>Rosales</taxon>
        <taxon>Moraceae</taxon>
        <taxon>Ficeae</taxon>
        <taxon>Ficus</taxon>
    </lineage>
</organism>
<comment type="caution">
    <text evidence="7">The sequence shown here is derived from an EMBL/GenBank/DDBJ whole genome shotgun (WGS) entry which is preliminary data.</text>
</comment>
<dbReference type="CDD" id="cd16649">
    <property type="entry name" value="mRING-HC-C3HC5_CGRF1-like"/>
    <property type="match status" value="1"/>
</dbReference>
<keyword evidence="3" id="KW-0862">Zinc</keyword>
<proteinExistence type="predicted"/>
<dbReference type="FunFam" id="3.30.40.10:FF:000239">
    <property type="entry name" value="probable BOI-related E3 ubiquitin-protein ligase 2"/>
    <property type="match status" value="1"/>
</dbReference>
<dbReference type="Proteomes" id="UP001187192">
    <property type="component" value="Unassembled WGS sequence"/>
</dbReference>
<evidence type="ECO:0000256" key="2">
    <source>
        <dbReference type="ARBA" id="ARBA00022771"/>
    </source>
</evidence>
<protein>
    <recommendedName>
        <fullName evidence="6">RING-type domain-containing protein</fullName>
    </recommendedName>
</protein>
<dbReference type="EMBL" id="BTGU01000021">
    <property type="protein sequence ID" value="GMN45907.1"/>
    <property type="molecule type" value="Genomic_DNA"/>
</dbReference>
<keyword evidence="5" id="KW-0175">Coiled coil</keyword>
<dbReference type="GO" id="GO:0008270">
    <property type="term" value="F:zinc ion binding"/>
    <property type="evidence" value="ECO:0007669"/>
    <property type="project" value="UniProtKB-KW"/>
</dbReference>
<dbReference type="Pfam" id="PF13920">
    <property type="entry name" value="zf-C3HC4_3"/>
    <property type="match status" value="1"/>
</dbReference>
<feature type="domain" description="RING-type" evidence="6">
    <location>
        <begin position="374"/>
        <end position="409"/>
    </location>
</feature>
<feature type="coiled-coil region" evidence="5">
    <location>
        <begin position="268"/>
        <end position="302"/>
    </location>
</feature>
<dbReference type="Gene3D" id="1.10.8.10">
    <property type="entry name" value="DNA helicase RuvA subunit, C-terminal domain"/>
    <property type="match status" value="1"/>
</dbReference>
<dbReference type="InterPro" id="IPR011029">
    <property type="entry name" value="DEATH-like_dom_sf"/>
</dbReference>
<accession>A0AA88A783</accession>
<evidence type="ECO:0000313" key="8">
    <source>
        <dbReference type="Proteomes" id="UP001187192"/>
    </source>
</evidence>
<keyword evidence="1" id="KW-0479">Metal-binding</keyword>
<evidence type="ECO:0000256" key="4">
    <source>
        <dbReference type="PROSITE-ProRule" id="PRU00175"/>
    </source>
</evidence>
<sequence>MKAMKKNSTTAATATTISPRSTNGIIGFLPINRNHSSSFPLSNYCLIFLHSSPPLSLSSLTLSLSISPPLSLSLPDSSLRSSSRRDMFGGDHVGSGPVFPAFVEENRLQYDANAFPQLRLFGEFPVGYSVGHTSHMANKHTTATGHPNHRAQEAESIFIQQKHLISPNNYVHQDKAGQSGSIFNPNPVSTGLKLSFEEEEHNSSVTSASENLKAVLPVISSVSDNLKIEIDRQQEEFDHFIKVQEEKVLKGVTELRQSQTASFLNAIEKGVSRKLHEKEIELENMNRKNKELMERIKQVSMEVQSWHYKAKYNESVVTFLKSNLQQVMAQGAMHGKEGCGDSEVDDAASYAKTNRLGFLDVSGSSVFPKKPINCRACKVREVSVLLLPCRHLCLCNDCEGFIDICPVCSVMKTASVLVYMS</sequence>
<name>A0AA88A783_FICCA</name>
<dbReference type="PANTHER" id="PTHR42647">
    <property type="entry name" value="SBP (S-RIBONUCLEASE BINDING PROTEIN) FAMILY PROTEIN"/>
    <property type="match status" value="1"/>
</dbReference>
<dbReference type="Gramene" id="FCD_00028735-RA">
    <property type="protein sequence ID" value="FCD_00028735-RA:cds"/>
    <property type="gene ID" value="FCD_00028735"/>
</dbReference>
<dbReference type="InterPro" id="IPR001841">
    <property type="entry name" value="Znf_RING"/>
</dbReference>
<dbReference type="Gene3D" id="1.10.533.10">
    <property type="entry name" value="Death Domain, Fas"/>
    <property type="match status" value="1"/>
</dbReference>
<keyword evidence="8" id="KW-1185">Reference proteome</keyword>
<evidence type="ECO:0000256" key="1">
    <source>
        <dbReference type="ARBA" id="ARBA00022723"/>
    </source>
</evidence>
<keyword evidence="2 4" id="KW-0863">Zinc-finger</keyword>
<evidence type="ECO:0000256" key="5">
    <source>
        <dbReference type="SAM" id="Coils"/>
    </source>
</evidence>
<dbReference type="AlphaFoldDB" id="A0AA88A783"/>
<evidence type="ECO:0000259" key="6">
    <source>
        <dbReference type="PROSITE" id="PS50089"/>
    </source>
</evidence>
<gene>
    <name evidence="7" type="ORF">TIFTF001_015092</name>
</gene>
<dbReference type="PROSITE" id="PS50089">
    <property type="entry name" value="ZF_RING_2"/>
    <property type="match status" value="1"/>
</dbReference>
<reference evidence="7" key="1">
    <citation type="submission" date="2023-07" db="EMBL/GenBank/DDBJ databases">
        <title>draft genome sequence of fig (Ficus carica).</title>
        <authorList>
            <person name="Takahashi T."/>
            <person name="Nishimura K."/>
        </authorList>
    </citation>
    <scope>NUCLEOTIDE SEQUENCE</scope>
</reference>
<evidence type="ECO:0000313" key="7">
    <source>
        <dbReference type="EMBL" id="GMN45907.1"/>
    </source>
</evidence>